<evidence type="ECO:0008006" key="4">
    <source>
        <dbReference type="Google" id="ProtNLM"/>
    </source>
</evidence>
<dbReference type="AlphaFoldDB" id="A0AAV9WRM2"/>
<dbReference type="EMBL" id="JAVHJO010000019">
    <property type="protein sequence ID" value="KAK6523311.1"/>
    <property type="molecule type" value="Genomic_DNA"/>
</dbReference>
<dbReference type="Gene3D" id="3.20.20.80">
    <property type="entry name" value="Glycosidases"/>
    <property type="match status" value="1"/>
</dbReference>
<proteinExistence type="predicted"/>
<dbReference type="InterPro" id="IPR017853">
    <property type="entry name" value="GH"/>
</dbReference>
<dbReference type="Proteomes" id="UP001365542">
    <property type="component" value="Unassembled WGS sequence"/>
</dbReference>
<evidence type="ECO:0000256" key="1">
    <source>
        <dbReference type="SAM" id="SignalP"/>
    </source>
</evidence>
<keyword evidence="1" id="KW-0732">Signal</keyword>
<feature type="chain" id="PRO_5043418193" description="Glycoside hydrolase family 39 protein" evidence="1">
    <location>
        <begin position="21"/>
        <end position="468"/>
    </location>
</feature>
<name>A0AAV9WRM2_9PEZI</name>
<gene>
    <name evidence="2" type="ORF">TWF694_006194</name>
</gene>
<reference evidence="2 3" key="1">
    <citation type="submission" date="2019-10" db="EMBL/GenBank/DDBJ databases">
        <authorList>
            <person name="Palmer J.M."/>
        </authorList>
    </citation>
    <scope>NUCLEOTIDE SEQUENCE [LARGE SCALE GENOMIC DNA]</scope>
    <source>
        <strain evidence="2 3">TWF694</strain>
    </source>
</reference>
<organism evidence="2 3">
    <name type="scientific">Orbilia ellipsospora</name>
    <dbReference type="NCBI Taxonomy" id="2528407"/>
    <lineage>
        <taxon>Eukaryota</taxon>
        <taxon>Fungi</taxon>
        <taxon>Dikarya</taxon>
        <taxon>Ascomycota</taxon>
        <taxon>Pezizomycotina</taxon>
        <taxon>Orbiliomycetes</taxon>
        <taxon>Orbiliales</taxon>
        <taxon>Orbiliaceae</taxon>
        <taxon>Orbilia</taxon>
    </lineage>
</organism>
<accession>A0AAV9WRM2</accession>
<sequence length="468" mass="52077">MKSVFCSLLLASALAPATLASPAPLKPRATPIATVWSKQTKSASKRLASGFIYGIPDTLNQVPDHFYTEMGFNYGRAGGAQLGSPARGWIYGSTEYKNRFKSTLNNYQTTRKYGGKFIILPHDIWGTDHVNSSTVWPGDNGSWTDYDKFVAQLVSDIKANGMTAGLVWDIWNEPDLTIFWNRPQSQWLDLYVRTHKAIRADSALSGVEVSGPSLANMPVSSNTWWTNWLSRIKSSSIPPDQYSYHLEGSSTDPNNKLSSCNSSLSSMLSTYGLSKPKLTNINEYGNYGEQTAAGTGWWISQLERYDAVGLRGNWLGSCSLHDYFAQIIYKPSNNCGSTDYYPNAQYQVYKYYNQQMTGPRFVTSPSGDEIFDVYATHQNSKMTILAGSRLSTTFWQINVDSMSALGLPTSGTVNIQTWGFDTNGWQTTLSTPTNLGVVAHTYTNNVLEFPIFQTNTYATWAFEFAIKI</sequence>
<comment type="caution">
    <text evidence="2">The sequence shown here is derived from an EMBL/GenBank/DDBJ whole genome shotgun (WGS) entry which is preliminary data.</text>
</comment>
<keyword evidence="3" id="KW-1185">Reference proteome</keyword>
<evidence type="ECO:0000313" key="3">
    <source>
        <dbReference type="Proteomes" id="UP001365542"/>
    </source>
</evidence>
<feature type="signal peptide" evidence="1">
    <location>
        <begin position="1"/>
        <end position="20"/>
    </location>
</feature>
<protein>
    <recommendedName>
        <fullName evidence="4">Glycoside hydrolase family 39 protein</fullName>
    </recommendedName>
</protein>
<evidence type="ECO:0000313" key="2">
    <source>
        <dbReference type="EMBL" id="KAK6523311.1"/>
    </source>
</evidence>
<dbReference type="SUPFAM" id="SSF51445">
    <property type="entry name" value="(Trans)glycosidases"/>
    <property type="match status" value="1"/>
</dbReference>